<dbReference type="GO" id="GO:0043709">
    <property type="term" value="P:cell adhesion involved in single-species biofilm formation"/>
    <property type="evidence" value="ECO:0007669"/>
    <property type="project" value="TreeGrafter"/>
</dbReference>
<dbReference type="Proteomes" id="UP000659047">
    <property type="component" value="Unassembled WGS sequence"/>
</dbReference>
<dbReference type="PANTHER" id="PTHR33420">
    <property type="entry name" value="FIMBRIAL SUBUNIT ELFA-RELATED"/>
    <property type="match status" value="1"/>
</dbReference>
<accession>A0A8K0XXT8</accession>
<dbReference type="InterPro" id="IPR008966">
    <property type="entry name" value="Adhesion_dom_sf"/>
</dbReference>
<gene>
    <name evidence="3" type="ORF">JJB97_16810</name>
</gene>
<reference evidence="3" key="1">
    <citation type="submission" date="2021-01" db="EMBL/GenBank/DDBJ databases">
        <title>Intestinitalea alba gen. nov., sp. nov., a novel genus of the family Enterobacteriaceae, isolated from the gut of the plastic-eating mealworm Tenebrio molitor L.</title>
        <authorList>
            <person name="Yang Y."/>
        </authorList>
    </citation>
    <scope>NUCLEOTIDE SEQUENCE</scope>
    <source>
        <strain evidence="3">BIT-L3</strain>
    </source>
</reference>
<keyword evidence="1" id="KW-0732">Signal</keyword>
<protein>
    <submittedName>
        <fullName evidence="3">Type 1 fimbrial protein</fullName>
    </submittedName>
</protein>
<keyword evidence="4" id="KW-1185">Reference proteome</keyword>
<dbReference type="RefSeq" id="WP_238715233.1">
    <property type="nucleotide sequence ID" value="NZ_JAEPBH010000066.1"/>
</dbReference>
<dbReference type="Gene3D" id="2.60.40.1090">
    <property type="entry name" value="Fimbrial-type adhesion domain"/>
    <property type="match status" value="1"/>
</dbReference>
<organism evidence="3 4">
    <name type="scientific">Tenebrionibacter intestinalis</name>
    <dbReference type="NCBI Taxonomy" id="2799638"/>
    <lineage>
        <taxon>Bacteria</taxon>
        <taxon>Pseudomonadati</taxon>
        <taxon>Pseudomonadota</taxon>
        <taxon>Gammaproteobacteria</taxon>
        <taxon>Enterobacterales</taxon>
        <taxon>Enterobacteriaceae</taxon>
        <taxon>Tenebrionibacter/Tenebrionicola group</taxon>
        <taxon>Tenebrionibacter</taxon>
    </lineage>
</organism>
<dbReference type="Pfam" id="PF00419">
    <property type="entry name" value="Fimbrial"/>
    <property type="match status" value="1"/>
</dbReference>
<feature type="signal peptide" evidence="1">
    <location>
        <begin position="1"/>
        <end position="25"/>
    </location>
</feature>
<evidence type="ECO:0000313" key="4">
    <source>
        <dbReference type="Proteomes" id="UP000659047"/>
    </source>
</evidence>
<evidence type="ECO:0000259" key="2">
    <source>
        <dbReference type="Pfam" id="PF00419"/>
    </source>
</evidence>
<dbReference type="InterPro" id="IPR050263">
    <property type="entry name" value="Bact_Fimbrial_Adh_Pro"/>
</dbReference>
<comment type="caution">
    <text evidence="3">The sequence shown here is derived from an EMBL/GenBank/DDBJ whole genome shotgun (WGS) entry which is preliminary data.</text>
</comment>
<evidence type="ECO:0000256" key="1">
    <source>
        <dbReference type="SAM" id="SignalP"/>
    </source>
</evidence>
<dbReference type="AlphaFoldDB" id="A0A8K0XXT8"/>
<dbReference type="InterPro" id="IPR036937">
    <property type="entry name" value="Adhesion_dom_fimbrial_sf"/>
</dbReference>
<sequence length="186" mass="18976">MSNLKKTFFFSGLVSALAFSNLASAQDGTINFIATISSSACSVNSVSGSASTRGVVDFGTVSSKTFGTAGKHTVSTPFTIALTDCAVSSAPTITFEGTPVSTTGYTELYESGIVGLGIRIEDAGAPGTYYTSGTAAANTGLNTLTSTSVSSADAKFNAYLVDYKGATNYTGSIDTDVTFTINYVNS</sequence>
<dbReference type="SUPFAM" id="SSF49401">
    <property type="entry name" value="Bacterial adhesins"/>
    <property type="match status" value="1"/>
</dbReference>
<dbReference type="InterPro" id="IPR000259">
    <property type="entry name" value="Adhesion_dom_fimbrial"/>
</dbReference>
<name>A0A8K0XXT8_9ENTR</name>
<feature type="domain" description="Fimbrial-type adhesion" evidence="2">
    <location>
        <begin position="30"/>
        <end position="183"/>
    </location>
</feature>
<evidence type="ECO:0000313" key="3">
    <source>
        <dbReference type="EMBL" id="MBK4716955.1"/>
    </source>
</evidence>
<proteinExistence type="predicted"/>
<dbReference type="GO" id="GO:0009289">
    <property type="term" value="C:pilus"/>
    <property type="evidence" value="ECO:0007669"/>
    <property type="project" value="InterPro"/>
</dbReference>
<feature type="chain" id="PRO_5035459946" evidence="1">
    <location>
        <begin position="26"/>
        <end position="186"/>
    </location>
</feature>
<dbReference type="EMBL" id="JAEPBH010000066">
    <property type="protein sequence ID" value="MBK4716955.1"/>
    <property type="molecule type" value="Genomic_DNA"/>
</dbReference>
<dbReference type="PANTHER" id="PTHR33420:SF26">
    <property type="entry name" value="FIMBRIAL SUBUNIT"/>
    <property type="match status" value="1"/>
</dbReference>